<evidence type="ECO:0000313" key="3">
    <source>
        <dbReference type="Proteomes" id="UP000076580"/>
    </source>
</evidence>
<dbReference type="EMBL" id="LAYC01000002">
    <property type="protein sequence ID" value="KYK57590.1"/>
    <property type="molecule type" value="Genomic_DNA"/>
</dbReference>
<organism evidence="2 3">
    <name type="scientific">Drechmeria coniospora</name>
    <name type="common">Nematophagous fungus</name>
    <name type="synonym">Meria coniospora</name>
    <dbReference type="NCBI Taxonomy" id="98403"/>
    <lineage>
        <taxon>Eukaryota</taxon>
        <taxon>Fungi</taxon>
        <taxon>Dikarya</taxon>
        <taxon>Ascomycota</taxon>
        <taxon>Pezizomycotina</taxon>
        <taxon>Sordariomycetes</taxon>
        <taxon>Hypocreomycetidae</taxon>
        <taxon>Hypocreales</taxon>
        <taxon>Ophiocordycipitaceae</taxon>
        <taxon>Drechmeria</taxon>
    </lineage>
</organism>
<dbReference type="InterPro" id="IPR000073">
    <property type="entry name" value="AB_hydrolase_1"/>
</dbReference>
<sequence>MAADISHRFPSVEETLKHPAYPDAIWALQPEQHGLCAAAKDRGGPINIAWEIHGKGPIKLVFIMGLAGLKTAWQRQTRYFGHDRSDRYSVLLLDNRGIGGSDKPLGRYSTSEMARDVLDVLDHVGWTDPRTINLIGISLGGMIAQELACVAPERLQSLFLLCTTAHARSGKSLPQALWERIPMLKPKPEGEAIADTAQQLFVPDWLLAPDEETPPSASLTPKCGPPSDGGEYKLFDSNFQRFQAQELAKRRLEGAFPVHGFLCQLIAAGWHHKSDAQLRDMADAVGRERIVVLHGTADNMLSTDNGQRLIDVIEPAVALIEEGMGHAPIMERAKWFNELLDEKLAACSML</sequence>
<reference evidence="2 3" key="1">
    <citation type="journal article" date="2016" name="Sci. Rep.">
        <title>Insights into Adaptations to a Near-Obligate Nematode Endoparasitic Lifestyle from the Finished Genome of Drechmeria coniospora.</title>
        <authorList>
            <person name="Zhang L."/>
            <person name="Zhou Z."/>
            <person name="Guo Q."/>
            <person name="Fokkens L."/>
            <person name="Miskei M."/>
            <person name="Pocsi I."/>
            <person name="Zhang W."/>
            <person name="Chen M."/>
            <person name="Wang L."/>
            <person name="Sun Y."/>
            <person name="Donzelli B.G."/>
            <person name="Gibson D.M."/>
            <person name="Nelson D.R."/>
            <person name="Luo J.G."/>
            <person name="Rep M."/>
            <person name="Liu H."/>
            <person name="Yang S."/>
            <person name="Wang J."/>
            <person name="Krasnoff S.B."/>
            <person name="Xu Y."/>
            <person name="Molnar I."/>
            <person name="Lin M."/>
        </authorList>
    </citation>
    <scope>NUCLEOTIDE SEQUENCE [LARGE SCALE GENOMIC DNA]</scope>
    <source>
        <strain evidence="2 3">ARSEF 6962</strain>
    </source>
</reference>
<dbReference type="PRINTS" id="PR00111">
    <property type="entry name" value="ABHYDROLASE"/>
</dbReference>
<dbReference type="PANTHER" id="PTHR43433">
    <property type="entry name" value="HYDROLASE, ALPHA/BETA FOLD FAMILY PROTEIN"/>
    <property type="match status" value="1"/>
</dbReference>
<dbReference type="SUPFAM" id="SSF53474">
    <property type="entry name" value="alpha/beta-Hydrolases"/>
    <property type="match status" value="1"/>
</dbReference>
<dbReference type="Proteomes" id="UP000076580">
    <property type="component" value="Chromosome 02"/>
</dbReference>
<dbReference type="InParanoid" id="A0A151GKG3"/>
<evidence type="ECO:0000259" key="1">
    <source>
        <dbReference type="Pfam" id="PF00561"/>
    </source>
</evidence>
<dbReference type="Gene3D" id="3.40.50.1820">
    <property type="entry name" value="alpha/beta hydrolase"/>
    <property type="match status" value="1"/>
</dbReference>
<feature type="domain" description="AB hydrolase-1" evidence="1">
    <location>
        <begin position="60"/>
        <end position="304"/>
    </location>
</feature>
<dbReference type="Pfam" id="PF00561">
    <property type="entry name" value="Abhydrolase_1"/>
    <property type="match status" value="1"/>
</dbReference>
<comment type="caution">
    <text evidence="2">The sequence shown here is derived from an EMBL/GenBank/DDBJ whole genome shotgun (WGS) entry which is preliminary data.</text>
</comment>
<evidence type="ECO:0000313" key="2">
    <source>
        <dbReference type="EMBL" id="KYK57590.1"/>
    </source>
</evidence>
<protein>
    <recommendedName>
        <fullName evidence="1">AB hydrolase-1 domain-containing protein</fullName>
    </recommendedName>
</protein>
<dbReference type="InterPro" id="IPR050471">
    <property type="entry name" value="AB_hydrolase"/>
</dbReference>
<dbReference type="InterPro" id="IPR029058">
    <property type="entry name" value="AB_hydrolase_fold"/>
</dbReference>
<dbReference type="STRING" id="98403.A0A151GKG3"/>
<dbReference type="PANTHER" id="PTHR43433:SF5">
    <property type="entry name" value="AB HYDROLASE-1 DOMAIN-CONTAINING PROTEIN"/>
    <property type="match status" value="1"/>
</dbReference>
<dbReference type="GeneID" id="63717244"/>
<proteinExistence type="predicted"/>
<name>A0A151GKG3_DRECN</name>
<dbReference type="RefSeq" id="XP_040656942.1">
    <property type="nucleotide sequence ID" value="XM_040801909.1"/>
</dbReference>
<dbReference type="AlphaFoldDB" id="A0A151GKG3"/>
<gene>
    <name evidence="2" type="ORF">DCS_04601</name>
</gene>
<accession>A0A151GKG3</accession>
<keyword evidence="3" id="KW-1185">Reference proteome</keyword>